<keyword evidence="1" id="KW-1133">Transmembrane helix</keyword>
<evidence type="ECO:0000313" key="4">
    <source>
        <dbReference type="WBParaSite" id="OFLC_0000118301-mRNA-1"/>
    </source>
</evidence>
<evidence type="ECO:0000256" key="1">
    <source>
        <dbReference type="SAM" id="Phobius"/>
    </source>
</evidence>
<dbReference type="AlphaFoldDB" id="A0A183H124"/>
<feature type="transmembrane region" description="Helical" evidence="1">
    <location>
        <begin position="62"/>
        <end position="84"/>
    </location>
</feature>
<keyword evidence="1" id="KW-0812">Transmembrane</keyword>
<sequence length="91" mass="10404">MEGRFSFPVNILIATKQHHRILPSSGEIANNSINRMVEHMERYYVGRDTGVLRREIINKTMIALVSASFVSVVSIYRSIATLVMTRPDRKL</sequence>
<dbReference type="Proteomes" id="UP000267606">
    <property type="component" value="Unassembled WGS sequence"/>
</dbReference>
<dbReference type="WBParaSite" id="OFLC_0000118301-mRNA-1">
    <property type="protein sequence ID" value="OFLC_0000118301-mRNA-1"/>
    <property type="gene ID" value="OFLC_0000118301"/>
</dbReference>
<organism evidence="4">
    <name type="scientific">Onchocerca flexuosa</name>
    <dbReference type="NCBI Taxonomy" id="387005"/>
    <lineage>
        <taxon>Eukaryota</taxon>
        <taxon>Metazoa</taxon>
        <taxon>Ecdysozoa</taxon>
        <taxon>Nematoda</taxon>
        <taxon>Chromadorea</taxon>
        <taxon>Rhabditida</taxon>
        <taxon>Spirurina</taxon>
        <taxon>Spiruromorpha</taxon>
        <taxon>Filarioidea</taxon>
        <taxon>Onchocercidae</taxon>
        <taxon>Onchocerca</taxon>
    </lineage>
</organism>
<protein>
    <submittedName>
        <fullName evidence="4">Neur_chan_memb domain-containing protein</fullName>
    </submittedName>
</protein>
<accession>A0A183H124</accession>
<reference evidence="4" key="1">
    <citation type="submission" date="2016-06" db="UniProtKB">
        <authorList>
            <consortium name="WormBaseParasite"/>
        </authorList>
    </citation>
    <scope>IDENTIFICATION</scope>
</reference>
<keyword evidence="1" id="KW-0472">Membrane</keyword>
<dbReference type="EMBL" id="UZAJ01000522">
    <property type="protein sequence ID" value="VDO28572.1"/>
    <property type="molecule type" value="Genomic_DNA"/>
</dbReference>
<reference evidence="2 3" key="2">
    <citation type="submission" date="2018-11" db="EMBL/GenBank/DDBJ databases">
        <authorList>
            <consortium name="Pathogen Informatics"/>
        </authorList>
    </citation>
    <scope>NUCLEOTIDE SEQUENCE [LARGE SCALE GENOMIC DNA]</scope>
</reference>
<gene>
    <name evidence="2" type="ORF">OFLC_LOCUS1185</name>
</gene>
<evidence type="ECO:0000313" key="2">
    <source>
        <dbReference type="EMBL" id="VDO28572.1"/>
    </source>
</evidence>
<name>A0A183H124_9BILA</name>
<keyword evidence="3" id="KW-1185">Reference proteome</keyword>
<evidence type="ECO:0000313" key="3">
    <source>
        <dbReference type="Proteomes" id="UP000267606"/>
    </source>
</evidence>
<proteinExistence type="predicted"/>